<feature type="domain" description="Gp5/Type VI secretion system Vgr C-terminal trimerisation" evidence="4">
    <location>
        <begin position="501"/>
        <end position="559"/>
    </location>
</feature>
<evidence type="ECO:0000256" key="1">
    <source>
        <dbReference type="ARBA" id="ARBA00005558"/>
    </source>
</evidence>
<dbReference type="InterPro" id="IPR037026">
    <property type="entry name" value="Vgr_OB-fold_dom_sf"/>
</dbReference>
<dbReference type="NCBIfam" id="TIGR03361">
    <property type="entry name" value="VI_Rhs_Vgr"/>
    <property type="match status" value="1"/>
</dbReference>
<dbReference type="InterPro" id="IPR054030">
    <property type="entry name" value="Gp5_Vgr_C"/>
</dbReference>
<reference evidence="5" key="1">
    <citation type="submission" date="2009-05" db="EMBL/GenBank/DDBJ databases">
        <authorList>
            <person name="Harkins D.M."/>
            <person name="DeShazer D."/>
            <person name="Woods D.E."/>
            <person name="Brinkac L.M."/>
            <person name="Brown K.A."/>
            <person name="Hung G.C."/>
            <person name="Tuanyok A."/>
            <person name="Zhang B."/>
            <person name="Nierman W.C."/>
        </authorList>
    </citation>
    <scope>NUCLEOTIDE SEQUENCE [LARGE SCALE GENOMIC DNA]</scope>
    <source>
        <strain evidence="5">1710a</strain>
    </source>
</reference>
<dbReference type="Pfam" id="PF05954">
    <property type="entry name" value="Phage_GPD"/>
    <property type="match status" value="1"/>
</dbReference>
<proteinExistence type="inferred from homology"/>
<dbReference type="Pfam" id="PF04717">
    <property type="entry name" value="Phage_base_V"/>
    <property type="match status" value="1"/>
</dbReference>
<protein>
    <submittedName>
        <fullName evidence="5">Rhs element Vgr protein</fullName>
    </submittedName>
</protein>
<evidence type="ECO:0000256" key="2">
    <source>
        <dbReference type="SAM" id="MobiDB-lite"/>
    </source>
</evidence>
<organism evidence="5">
    <name type="scientific">Burkholderia pseudomallei 1710a</name>
    <dbReference type="NCBI Taxonomy" id="320371"/>
    <lineage>
        <taxon>Bacteria</taxon>
        <taxon>Pseudomonadati</taxon>
        <taxon>Pseudomonadota</taxon>
        <taxon>Betaproteobacteria</taxon>
        <taxon>Burkholderiales</taxon>
        <taxon>Burkholderiaceae</taxon>
        <taxon>Burkholderia</taxon>
        <taxon>pseudomallei group</taxon>
    </lineage>
</organism>
<dbReference type="Pfam" id="PF22178">
    <property type="entry name" value="Gp5_trimer_C"/>
    <property type="match status" value="1"/>
</dbReference>
<dbReference type="EMBL" id="CM000833">
    <property type="protein sequence ID" value="EET05429.1"/>
    <property type="molecule type" value="Genomic_DNA"/>
</dbReference>
<feature type="region of interest" description="Disordered" evidence="2">
    <location>
        <begin position="582"/>
        <end position="628"/>
    </location>
</feature>
<accession>A0A0E1VZ47</accession>
<feature type="domain" description="Gp5/Type VI secretion system Vgr protein OB-fold" evidence="3">
    <location>
        <begin position="417"/>
        <end position="484"/>
    </location>
</feature>
<dbReference type="InterPro" id="IPR017847">
    <property type="entry name" value="T6SS_RhsGE_Vgr_subset"/>
</dbReference>
<dbReference type="Proteomes" id="UP000001812">
    <property type="component" value="Chromosome II"/>
</dbReference>
<dbReference type="InterPro" id="IPR006531">
    <property type="entry name" value="Gp5/Vgr_OB"/>
</dbReference>
<comment type="similarity">
    <text evidence="1">Belongs to the VgrG protein family.</text>
</comment>
<dbReference type="AlphaFoldDB" id="A0A0E1VZ47"/>
<gene>
    <name evidence="5" type="ORF">BURPS1710A_A2742</name>
</gene>
<evidence type="ECO:0000313" key="5">
    <source>
        <dbReference type="EMBL" id="EET05429.1"/>
    </source>
</evidence>
<dbReference type="RefSeq" id="WP_004529728.1">
    <property type="nucleotide sequence ID" value="NZ_CM000833.1"/>
</dbReference>
<dbReference type="Gene3D" id="4.10.220.110">
    <property type="match status" value="1"/>
</dbReference>
<dbReference type="SUPFAM" id="SSF69279">
    <property type="entry name" value="Phage tail proteins"/>
    <property type="match status" value="2"/>
</dbReference>
<evidence type="ECO:0000259" key="4">
    <source>
        <dbReference type="Pfam" id="PF22178"/>
    </source>
</evidence>
<name>A0A0E1VZ47_BURPE</name>
<dbReference type="Gene3D" id="2.30.110.50">
    <property type="match status" value="1"/>
</dbReference>
<dbReference type="Gene3D" id="2.40.50.230">
    <property type="entry name" value="Gp5 N-terminal domain"/>
    <property type="match status" value="1"/>
</dbReference>
<dbReference type="SUPFAM" id="SSF69255">
    <property type="entry name" value="gp5 N-terminal domain-like"/>
    <property type="match status" value="1"/>
</dbReference>
<evidence type="ECO:0000259" key="3">
    <source>
        <dbReference type="Pfam" id="PF04717"/>
    </source>
</evidence>
<dbReference type="GeneID" id="93062270"/>
<dbReference type="Gene3D" id="3.55.50.10">
    <property type="entry name" value="Baseplate protein-like domains"/>
    <property type="match status" value="1"/>
</dbReference>
<dbReference type="InterPro" id="IPR006533">
    <property type="entry name" value="T6SS_Vgr_RhsGE"/>
</dbReference>
<sequence length="775" mass="84660">MPNFSAARTVTVSGPAVPTTPVGEPALELSAIRGDETLSEIYSYTLDCLTPPDPLLAHERAANLDLKAMIGKALTVTVQLEGMGSFVPGMPGMAGAANIGAGAREISGIVTGARFEGQLNRQCRYRLTMRPWIYLADLRSDYRIFQNRSVDEIVDEVLNAYSYSYDKRLSGRYPKLGYQVQYGETDFAFIQRLMQEHGIYWFFEHTNQVHRMVLVDHLGAHKPVESAAYRTLRYYPPGHKIDAEYIDRFSTEEHIRPGRWATGDFDFEKPNADLGVENALPRDTAHNGLERYEWPGDYTAREHGEHLARVRMEQTRARGERASGGGNVRDIVCGTTFALAGHPHASANREYLVIGATFEATETGGASGPGAYRIDTSFVAQPATTAFRPPRTVRKPRTRGPQTAIVTGPRGQDIWTDQYGRVKLKFHWDRSLVDDQNSSCWVRVSYAWSGNNYGGVNIPRVGSEVVVDFEHGDPDRPLVTGQVYNALHMPPWPLPENATQSGFMTRSPAGGGENANMLRFEDKAGEEQVKLHAERNYDVSVERDATTAVGRKHLTLVGVDLMPVMSTRSPLERLIDLLRTGGAASPAASGQPAAASRQPSGQQQQHQQQHQQHQRQHQPYQQLKQQRQMQRAGGWQALAANVAKTLQEIVAVLTDPFVTASVSTVQGASTSVVFGDAKGVHVGDTVKITSGDAHSEVNGTASSKDVNSVSLKGTSTSLTGVSTSETGTNIVTTGLTVSTTGASVSTTGFSATETLVQVAKKTQECEFIKGIKISM</sequence>
<dbReference type="HOGENOM" id="CLU_004121_12_0_4"/>
<dbReference type="SUPFAM" id="SSF69349">
    <property type="entry name" value="Phage fibre proteins"/>
    <property type="match status" value="1"/>
</dbReference>
<dbReference type="NCBIfam" id="TIGR01646">
    <property type="entry name" value="vgr_GE"/>
    <property type="match status" value="1"/>
</dbReference>